<dbReference type="CDD" id="cd01174">
    <property type="entry name" value="ribokinase"/>
    <property type="match status" value="1"/>
</dbReference>
<feature type="domain" description="SAM" evidence="11">
    <location>
        <begin position="175"/>
        <end position="237"/>
    </location>
</feature>
<feature type="domain" description="Protein kinase" evidence="10">
    <location>
        <begin position="948"/>
        <end position="1191"/>
    </location>
</feature>
<dbReference type="SMART" id="SM00454">
    <property type="entry name" value="SAM"/>
    <property type="match status" value="1"/>
</dbReference>
<protein>
    <submittedName>
        <fullName evidence="12">14759_t:CDS:1</fullName>
    </submittedName>
</protein>
<evidence type="ECO:0000256" key="4">
    <source>
        <dbReference type="ARBA" id="ARBA00022777"/>
    </source>
</evidence>
<dbReference type="Pfam" id="PF00069">
    <property type="entry name" value="Pkinase"/>
    <property type="match status" value="2"/>
</dbReference>
<evidence type="ECO:0000259" key="11">
    <source>
        <dbReference type="PROSITE" id="PS50105"/>
    </source>
</evidence>
<feature type="region of interest" description="Disordered" evidence="9">
    <location>
        <begin position="689"/>
        <end position="746"/>
    </location>
</feature>
<evidence type="ECO:0000256" key="2">
    <source>
        <dbReference type="ARBA" id="ARBA00022723"/>
    </source>
</evidence>
<feature type="compositionally biased region" description="Polar residues" evidence="9">
    <location>
        <begin position="1"/>
        <end position="18"/>
    </location>
</feature>
<keyword evidence="13" id="KW-1185">Reference proteome</keyword>
<dbReference type="InterPro" id="IPR013761">
    <property type="entry name" value="SAM/pointed_sf"/>
</dbReference>
<evidence type="ECO:0000256" key="8">
    <source>
        <dbReference type="PROSITE-ProRule" id="PRU10141"/>
    </source>
</evidence>
<name>A0ABM8VYX1_GIGMA</name>
<feature type="compositionally biased region" description="Low complexity" evidence="9">
    <location>
        <begin position="263"/>
        <end position="279"/>
    </location>
</feature>
<dbReference type="PROSITE" id="PS50011">
    <property type="entry name" value="PROTEIN_KINASE_DOM"/>
    <property type="match status" value="1"/>
</dbReference>
<feature type="compositionally biased region" description="Polar residues" evidence="9">
    <location>
        <begin position="311"/>
        <end position="320"/>
    </location>
</feature>
<gene>
    <name evidence="12" type="ORF">GMARGA_LOCUS1282</name>
</gene>
<dbReference type="InterPro" id="IPR050538">
    <property type="entry name" value="MAP_kinase_kinase_kinase"/>
</dbReference>
<feature type="compositionally biased region" description="Basic and acidic residues" evidence="9">
    <location>
        <begin position="886"/>
        <end position="896"/>
    </location>
</feature>
<feature type="region of interest" description="Disordered" evidence="9">
    <location>
        <begin position="777"/>
        <end position="817"/>
    </location>
</feature>
<dbReference type="InterPro" id="IPR011611">
    <property type="entry name" value="PfkB_dom"/>
</dbReference>
<dbReference type="EMBL" id="CAJVQB010000325">
    <property type="protein sequence ID" value="CAG8481910.1"/>
    <property type="molecule type" value="Genomic_DNA"/>
</dbReference>
<sequence>MLSVNNQRQPSVATNITPSVGVRRPSDDGSPIYSDSTYSNGRPPSPLASPTFSGYATPSGPLSTLEARSRSSSVSSMHSSGGYQHDDFQPERNMSFSNFQQTNDFDTMLTASEAAYSKRRQSPPDQIATDIDSSSLDYPPSSAATSLTRRDHITGHTHDRSRSTSIDGDIEDSAWPLERVLRWLEDNGFSEYKKIFVENKLFGEQFFALTDVRKSKNIKDVDSRSKLITAIRKLRDSRPKRQSFTEKDSHTLGGSPPHENMQSPISSSINSSYSPTTSNIQNGSTIQSKLKVSTSVPDFRSYSPKGPITSPIINPRTSSIGWDRESNKSLSPNSAIPEHENSIYAGLRVVGGVSISHLPEQSQSFAASHSHNIHNQPVTQQYSMSKSEDKNISQSSKKQIKQSHSRSQSHSSSEYTSYYDPPKKRIIQVTKNMEDFRLAKFTDCENPNSIKDIIFSHLDIDQNEKESHTIHVAEIGQDEIGPAISDDDLVQICMKADDRGNLKLLVQRIQPDQLNSTDYKDHDVNFSLNWNGSTSPRPKRSPYSTTLQPVNGQIRRHTSKEHMSQISTSLPIKPNTIPQPHNQSQYSHSLLSSPYSYNQYPYNKHSKSQPHLPMSQNTVSMNLHEVPEIESSYVRPKHVMSSEPDLTLRKSDIHSDVIFPDSIDEKPLWPKLVDNNSSTHPEEEISIWAKAPKPTHSSRASNRTSPVDTSRQFTDKNENVNDTYDGIWAQKPKKSSFKQNDNSTMHVKNSVNIESNLPENAEQNSKEVDKFQNIISQSRESSNRSPQFKKRNPSKLARTVSKRRGVKPEESWIERPSTDDVFEDIEQYFPHHNVDMPIVDAHESTHNSLPSGEPLPRTKPMSAIPEKSGAKISRGKSIRVVVREMRDREHTHRKSVDATTINEGKRLSRKPTTKLWGKRPVERIPPGKKAPCLSGSDENCNEKKPVNWVKGKLIGKGNFGKVYLALNLSSSEMMAVKQIELFQTLSDKSNERQKVQIKSFKDEMEILKDLDHENIVSYIGYEENEETVNIFLEYVNGGSIGTVLRSNGPFKEPVDIKSDNILVDEDGCCKISDFGISKRSDHKLAYDNISNISLQGTIFWMAPEVFTNGYSAKVDIWSLGCVVLEMFTDERPWSSYSDLAAMFKLGSEKQAPPIRNDIEISDDARDFLHQCFTIEPEKRPTAEELLNHPFAKEYPDFNFKDEFFDVPHIVISGETITSTKYAQKAGGKGANQSVAIAKAGAKVWHVGKIGHDGIWIKDYMESQLVNVEHIIISEEQPTGRAFIQLSQSTRDNAIILLPGTNYLLNEIEAQKGLTQGFGKGDWSVFQNEIGHIGGEILKLCKNHGLTTVLNAAPISEDITKRFSFDLVDYLIINKLEATELYRQVLDINVTIELSPTELLDALSNAFSQLIGIIITLGSDGLVAWFRPEKRVYTLPAFRTTLYDTTGAGDAFTGYFVASLSRNQLKNEQNNEFISADTKSFILPTAEQFLDSLKEAIVAAGLSVSKYGAMESFPYLKEVQEKLESF</sequence>
<evidence type="ECO:0000256" key="1">
    <source>
        <dbReference type="ARBA" id="ARBA00022679"/>
    </source>
</evidence>
<dbReference type="SMART" id="SM00220">
    <property type="entry name" value="S_TKc"/>
    <property type="match status" value="1"/>
</dbReference>
<comment type="caution">
    <text evidence="12">The sequence shown here is derived from an EMBL/GenBank/DDBJ whole genome shotgun (WGS) entry which is preliminary data.</text>
</comment>
<feature type="compositionally biased region" description="Polar residues" evidence="9">
    <location>
        <begin position="131"/>
        <end position="147"/>
    </location>
</feature>
<feature type="region of interest" description="Disordered" evidence="9">
    <location>
        <begin position="301"/>
        <end position="337"/>
    </location>
</feature>
<feature type="compositionally biased region" description="Polar residues" evidence="9">
    <location>
        <begin position="777"/>
        <end position="786"/>
    </location>
</feature>
<feature type="region of interest" description="Disordered" evidence="9">
    <location>
        <begin position="844"/>
        <end position="873"/>
    </location>
</feature>
<organism evidence="12 13">
    <name type="scientific">Gigaspora margarita</name>
    <dbReference type="NCBI Taxonomy" id="4874"/>
    <lineage>
        <taxon>Eukaryota</taxon>
        <taxon>Fungi</taxon>
        <taxon>Fungi incertae sedis</taxon>
        <taxon>Mucoromycota</taxon>
        <taxon>Glomeromycotina</taxon>
        <taxon>Glomeromycetes</taxon>
        <taxon>Diversisporales</taxon>
        <taxon>Gigasporaceae</taxon>
        <taxon>Gigaspora</taxon>
    </lineage>
</organism>
<feature type="compositionally biased region" description="Basic and acidic residues" evidence="9">
    <location>
        <begin position="234"/>
        <end position="250"/>
    </location>
</feature>
<keyword evidence="6" id="KW-0460">Magnesium</keyword>
<feature type="compositionally biased region" description="Basic and acidic residues" evidence="9">
    <location>
        <begin position="806"/>
        <end position="817"/>
    </location>
</feature>
<dbReference type="SUPFAM" id="SSF53613">
    <property type="entry name" value="Ribokinase-like"/>
    <property type="match status" value="1"/>
</dbReference>
<accession>A0ABM8VYX1</accession>
<dbReference type="Pfam" id="PF00536">
    <property type="entry name" value="SAM_1"/>
    <property type="match status" value="1"/>
</dbReference>
<dbReference type="Gene3D" id="3.40.1190.20">
    <property type="match status" value="1"/>
</dbReference>
<keyword evidence="5 8" id="KW-0067">ATP-binding</keyword>
<dbReference type="InterPro" id="IPR011877">
    <property type="entry name" value="Ribokinase"/>
</dbReference>
<dbReference type="InterPro" id="IPR029056">
    <property type="entry name" value="Ribokinase-like"/>
</dbReference>
<dbReference type="Gene3D" id="3.30.200.20">
    <property type="entry name" value="Phosphorylase Kinase, domain 1"/>
    <property type="match status" value="1"/>
</dbReference>
<evidence type="ECO:0000256" key="6">
    <source>
        <dbReference type="ARBA" id="ARBA00022842"/>
    </source>
</evidence>
<evidence type="ECO:0000256" key="7">
    <source>
        <dbReference type="ARBA" id="ARBA00022958"/>
    </source>
</evidence>
<keyword evidence="4" id="KW-0418">Kinase</keyword>
<evidence type="ECO:0000256" key="9">
    <source>
        <dbReference type="SAM" id="MobiDB-lite"/>
    </source>
</evidence>
<evidence type="ECO:0000256" key="5">
    <source>
        <dbReference type="ARBA" id="ARBA00022840"/>
    </source>
</evidence>
<feature type="region of interest" description="Disordered" evidence="9">
    <location>
        <begin position="116"/>
        <end position="169"/>
    </location>
</feature>
<feature type="compositionally biased region" description="Polar residues" evidence="9">
    <location>
        <begin position="33"/>
        <end position="62"/>
    </location>
</feature>
<proteinExistence type="predicted"/>
<dbReference type="PANTHER" id="PTHR48016">
    <property type="entry name" value="MAP KINASE KINASE KINASE SSK2-RELATED-RELATED"/>
    <property type="match status" value="1"/>
</dbReference>
<dbReference type="PANTHER" id="PTHR48016:SF48">
    <property type="entry name" value="SERINE_THREONINE-PROTEIN KINASE BCK1_SLK1_SSP31"/>
    <property type="match status" value="1"/>
</dbReference>
<dbReference type="SUPFAM" id="SSF47769">
    <property type="entry name" value="SAM/Pointed domain"/>
    <property type="match status" value="1"/>
</dbReference>
<dbReference type="InterPro" id="IPR000719">
    <property type="entry name" value="Prot_kinase_dom"/>
</dbReference>
<evidence type="ECO:0000256" key="3">
    <source>
        <dbReference type="ARBA" id="ARBA00022741"/>
    </source>
</evidence>
<feature type="region of interest" description="Disordered" evidence="9">
    <location>
        <begin position="234"/>
        <end position="288"/>
    </location>
</feature>
<evidence type="ECO:0000259" key="10">
    <source>
        <dbReference type="PROSITE" id="PS50011"/>
    </source>
</evidence>
<reference evidence="12 13" key="1">
    <citation type="submission" date="2021-06" db="EMBL/GenBank/DDBJ databases">
        <authorList>
            <person name="Kallberg Y."/>
            <person name="Tangrot J."/>
            <person name="Rosling A."/>
        </authorList>
    </citation>
    <scope>NUCLEOTIDE SEQUENCE [LARGE SCALE GENOMIC DNA]</scope>
    <source>
        <strain evidence="12 13">120-4 pot B 10/14</strain>
    </source>
</reference>
<dbReference type="InterPro" id="IPR017441">
    <property type="entry name" value="Protein_kinase_ATP_BS"/>
</dbReference>
<dbReference type="PROSITE" id="PS50105">
    <property type="entry name" value="SAM_DOMAIN"/>
    <property type="match status" value="1"/>
</dbReference>
<feature type="compositionally biased region" description="Low complexity" evidence="9">
    <location>
        <begin position="70"/>
        <end position="80"/>
    </location>
</feature>
<keyword evidence="7" id="KW-0630">Potassium</keyword>
<dbReference type="InterPro" id="IPR001660">
    <property type="entry name" value="SAM"/>
</dbReference>
<dbReference type="Gene3D" id="1.10.150.50">
    <property type="entry name" value="Transcription Factor, Ets-1"/>
    <property type="match status" value="1"/>
</dbReference>
<dbReference type="PRINTS" id="PR00990">
    <property type="entry name" value="RIBOKINASE"/>
</dbReference>
<keyword evidence="1" id="KW-0808">Transferase</keyword>
<feature type="region of interest" description="Disordered" evidence="9">
    <location>
        <begin position="1"/>
        <end position="91"/>
    </location>
</feature>
<evidence type="ECO:0000313" key="13">
    <source>
        <dbReference type="Proteomes" id="UP000789901"/>
    </source>
</evidence>
<evidence type="ECO:0000313" key="12">
    <source>
        <dbReference type="EMBL" id="CAG8481910.1"/>
    </source>
</evidence>
<dbReference type="InterPro" id="IPR002139">
    <property type="entry name" value="Ribo/fructo_kinase"/>
</dbReference>
<dbReference type="Gene3D" id="1.10.510.10">
    <property type="entry name" value="Transferase(Phosphotransferase) domain 1"/>
    <property type="match status" value="1"/>
</dbReference>
<dbReference type="Pfam" id="PF00294">
    <property type="entry name" value="PfkB"/>
    <property type="match status" value="1"/>
</dbReference>
<dbReference type="SUPFAM" id="SSF56112">
    <property type="entry name" value="Protein kinase-like (PK-like)"/>
    <property type="match status" value="1"/>
</dbReference>
<feature type="region of interest" description="Disordered" evidence="9">
    <location>
        <begin position="380"/>
        <end position="419"/>
    </location>
</feature>
<dbReference type="Proteomes" id="UP000789901">
    <property type="component" value="Unassembled WGS sequence"/>
</dbReference>
<feature type="binding site" evidence="8">
    <location>
        <position position="977"/>
    </location>
    <ligand>
        <name>ATP</name>
        <dbReference type="ChEBI" id="CHEBI:30616"/>
    </ligand>
</feature>
<keyword evidence="2" id="KW-0479">Metal-binding</keyword>
<feature type="region of interest" description="Disordered" evidence="9">
    <location>
        <begin position="918"/>
        <end position="937"/>
    </location>
</feature>
<keyword evidence="3 8" id="KW-0547">Nucleotide-binding</keyword>
<feature type="region of interest" description="Disordered" evidence="9">
    <location>
        <begin position="886"/>
        <end position="910"/>
    </location>
</feature>
<feature type="compositionally biased region" description="Polar residues" evidence="9">
    <location>
        <begin position="737"/>
        <end position="746"/>
    </location>
</feature>
<dbReference type="PROSITE" id="PS00107">
    <property type="entry name" value="PROTEIN_KINASE_ATP"/>
    <property type="match status" value="1"/>
</dbReference>
<feature type="compositionally biased region" description="Polar residues" evidence="9">
    <location>
        <begin position="695"/>
        <end position="712"/>
    </location>
</feature>
<feature type="compositionally biased region" description="Basic and acidic residues" evidence="9">
    <location>
        <begin position="148"/>
        <end position="162"/>
    </location>
</feature>
<dbReference type="InterPro" id="IPR011009">
    <property type="entry name" value="Kinase-like_dom_sf"/>
</dbReference>